<dbReference type="GO" id="GO:1902600">
    <property type="term" value="P:proton transmembrane transport"/>
    <property type="evidence" value="ECO:0007669"/>
    <property type="project" value="InterPro"/>
</dbReference>
<dbReference type="InterPro" id="IPR006153">
    <property type="entry name" value="Cation/H_exchanger_TM"/>
</dbReference>
<sequence length="303" mass="32710">MSIVIAVVTESVLPNATTFIVIGFAAFLLPLLARRIGLPAVVLEILFGLLIGPQVLGLIAAESTSEGFVLVLAELGLFLLMFLAGFEINFTSLEREGRGPIVAGIVAYVIVVALAWVGFGFLDLATFNARVFLTLLVSAASVGIIVPALRATNRSGSRQGQITMVLGILAEFIAATGIIVFAVWVKNGWGIEMLAVPLFAVILLVSLWLMRRLAWWYPEKAERLFASNDPDELGIRFSFALLFVFIGLSLALGMDPILGAFMAGAIFAFVFRDSGDLEERLSGFAYGFLIPIFFISVGVRFPL</sequence>
<keyword evidence="6" id="KW-0406">Ion transport</keyword>
<reference evidence="10" key="1">
    <citation type="submission" date="2018-06" db="EMBL/GenBank/DDBJ databases">
        <authorList>
            <person name="Zhirakovskaya E."/>
        </authorList>
    </citation>
    <scope>NUCLEOTIDE SEQUENCE</scope>
</reference>
<feature type="non-terminal residue" evidence="10">
    <location>
        <position position="303"/>
    </location>
</feature>
<evidence type="ECO:0000256" key="4">
    <source>
        <dbReference type="ARBA" id="ARBA00022692"/>
    </source>
</evidence>
<feature type="transmembrane region" description="Helical" evidence="8">
    <location>
        <begin position="12"/>
        <end position="33"/>
    </location>
</feature>
<dbReference type="Pfam" id="PF00999">
    <property type="entry name" value="Na_H_Exchanger"/>
    <property type="match status" value="1"/>
</dbReference>
<evidence type="ECO:0000256" key="8">
    <source>
        <dbReference type="SAM" id="Phobius"/>
    </source>
</evidence>
<keyword evidence="7 8" id="KW-0472">Membrane</keyword>
<proteinExistence type="predicted"/>
<evidence type="ECO:0000256" key="3">
    <source>
        <dbReference type="ARBA" id="ARBA00022449"/>
    </source>
</evidence>
<dbReference type="PANTHER" id="PTHR43562:SF1">
    <property type="entry name" value="NA(+)_H(+) ANTIPORTER YJBQ-RELATED"/>
    <property type="match status" value="1"/>
</dbReference>
<dbReference type="Gene3D" id="1.20.1530.20">
    <property type="match status" value="1"/>
</dbReference>
<protein>
    <recommendedName>
        <fullName evidence="9">Cation/H+ exchanger transmembrane domain-containing protein</fullName>
    </recommendedName>
</protein>
<dbReference type="GO" id="GO:0015297">
    <property type="term" value="F:antiporter activity"/>
    <property type="evidence" value="ECO:0007669"/>
    <property type="project" value="UniProtKB-KW"/>
</dbReference>
<comment type="subcellular location">
    <subcellularLocation>
        <location evidence="1">Membrane</location>
        <topology evidence="1">Multi-pass membrane protein</topology>
    </subcellularLocation>
</comment>
<accession>A0A3B0S1S6</accession>
<evidence type="ECO:0000256" key="2">
    <source>
        <dbReference type="ARBA" id="ARBA00022448"/>
    </source>
</evidence>
<gene>
    <name evidence="10" type="ORF">MNBD_ACTINO01-1017</name>
</gene>
<feature type="transmembrane region" description="Helical" evidence="8">
    <location>
        <begin position="131"/>
        <end position="150"/>
    </location>
</feature>
<evidence type="ECO:0000256" key="6">
    <source>
        <dbReference type="ARBA" id="ARBA00023065"/>
    </source>
</evidence>
<evidence type="ECO:0000259" key="9">
    <source>
        <dbReference type="Pfam" id="PF00999"/>
    </source>
</evidence>
<feature type="transmembrane region" description="Helical" evidence="8">
    <location>
        <begin position="162"/>
        <end position="185"/>
    </location>
</feature>
<name>A0A3B0S1S6_9ZZZZ</name>
<organism evidence="10">
    <name type="scientific">hydrothermal vent metagenome</name>
    <dbReference type="NCBI Taxonomy" id="652676"/>
    <lineage>
        <taxon>unclassified sequences</taxon>
        <taxon>metagenomes</taxon>
        <taxon>ecological metagenomes</taxon>
    </lineage>
</organism>
<feature type="transmembrane region" description="Helical" evidence="8">
    <location>
        <begin position="40"/>
        <end position="61"/>
    </location>
</feature>
<feature type="transmembrane region" description="Helical" evidence="8">
    <location>
        <begin position="100"/>
        <end position="119"/>
    </location>
</feature>
<feature type="domain" description="Cation/H+ exchanger transmembrane" evidence="9">
    <location>
        <begin position="24"/>
        <end position="302"/>
    </location>
</feature>
<feature type="transmembrane region" description="Helical" evidence="8">
    <location>
        <begin position="283"/>
        <end position="301"/>
    </location>
</feature>
<evidence type="ECO:0000256" key="7">
    <source>
        <dbReference type="ARBA" id="ARBA00023136"/>
    </source>
</evidence>
<feature type="transmembrane region" description="Helical" evidence="8">
    <location>
        <begin position="191"/>
        <end position="210"/>
    </location>
</feature>
<feature type="transmembrane region" description="Helical" evidence="8">
    <location>
        <begin position="239"/>
        <end position="271"/>
    </location>
</feature>
<keyword evidence="2" id="KW-0813">Transport</keyword>
<feature type="transmembrane region" description="Helical" evidence="8">
    <location>
        <begin position="67"/>
        <end position="88"/>
    </location>
</feature>
<dbReference type="GO" id="GO:0016020">
    <property type="term" value="C:membrane"/>
    <property type="evidence" value="ECO:0007669"/>
    <property type="project" value="UniProtKB-SubCell"/>
</dbReference>
<evidence type="ECO:0000256" key="1">
    <source>
        <dbReference type="ARBA" id="ARBA00004141"/>
    </source>
</evidence>
<evidence type="ECO:0000256" key="5">
    <source>
        <dbReference type="ARBA" id="ARBA00022989"/>
    </source>
</evidence>
<keyword evidence="5 8" id="KW-1133">Transmembrane helix</keyword>
<dbReference type="AlphaFoldDB" id="A0A3B0S1S6"/>
<dbReference type="InterPro" id="IPR038770">
    <property type="entry name" value="Na+/solute_symporter_sf"/>
</dbReference>
<dbReference type="PANTHER" id="PTHR43562">
    <property type="entry name" value="NAPA-TYPE SODIUM/HYDROGEN ANTIPORTER"/>
    <property type="match status" value="1"/>
</dbReference>
<keyword evidence="4 8" id="KW-0812">Transmembrane</keyword>
<dbReference type="EMBL" id="UOEI01000124">
    <property type="protein sequence ID" value="VAV94378.1"/>
    <property type="molecule type" value="Genomic_DNA"/>
</dbReference>
<keyword evidence="3" id="KW-0050">Antiport</keyword>
<evidence type="ECO:0000313" key="10">
    <source>
        <dbReference type="EMBL" id="VAV94378.1"/>
    </source>
</evidence>